<evidence type="ECO:0000256" key="2">
    <source>
        <dbReference type="ARBA" id="ARBA00023125"/>
    </source>
</evidence>
<dbReference type="Pfam" id="PF00356">
    <property type="entry name" value="LacI"/>
    <property type="match status" value="1"/>
</dbReference>
<dbReference type="PROSITE" id="PS50932">
    <property type="entry name" value="HTH_LACI_2"/>
    <property type="match status" value="1"/>
</dbReference>
<keyword evidence="2 5" id="KW-0238">DNA-binding</keyword>
<dbReference type="Proteomes" id="UP000700815">
    <property type="component" value="Unassembled WGS sequence"/>
</dbReference>
<dbReference type="PANTHER" id="PTHR30146:SF109">
    <property type="entry name" value="HTH-TYPE TRANSCRIPTIONAL REGULATOR GALS"/>
    <property type="match status" value="1"/>
</dbReference>
<keyword evidence="6" id="KW-1185">Reference proteome</keyword>
<dbReference type="PROSITE" id="PS00356">
    <property type="entry name" value="HTH_LACI_1"/>
    <property type="match status" value="1"/>
</dbReference>
<sequence>MKSVSSPQQSKPTLKDVAEAAGVSIMTVSNALHNKPGVKAETRKKVLAVARRMNYSSNPSAKMLRSGRSDIIEVIVGSFDNPFYSRLASALSDEIERNGREALLRETHYDRRGEENALSEPFSLFCDGVIIVTPLLSSEKIKQIALHKPVVLHEMPSDDNVFDTVNLANEDGAADAVRHLYARGCRNIAVIGSSHLGPEDMLLSLNNPGTLRYRGCFRAFSELGLTMSQDTAFDCGWDAHSGREAAERMLASGIAFDGAFCLTDSVALGVLQTLRRHDIRVPEDFKVIGFDGISMGADVSPALTTIEPDYRETARALVADLLARIDGSTAAPRKTIVGYTVTERESA</sequence>
<dbReference type="SMART" id="SM00354">
    <property type="entry name" value="HTH_LACI"/>
    <property type="match status" value="1"/>
</dbReference>
<dbReference type="CDD" id="cd06267">
    <property type="entry name" value="PBP1_LacI_sugar_binding-like"/>
    <property type="match status" value="1"/>
</dbReference>
<evidence type="ECO:0000313" key="5">
    <source>
        <dbReference type="EMBL" id="MBW3093141.1"/>
    </source>
</evidence>
<gene>
    <name evidence="5" type="ORF">KIH79_09465</name>
</gene>
<keyword evidence="1" id="KW-0805">Transcription regulation</keyword>
<dbReference type="GO" id="GO:0003677">
    <property type="term" value="F:DNA binding"/>
    <property type="evidence" value="ECO:0007669"/>
    <property type="project" value="UniProtKB-KW"/>
</dbReference>
<reference evidence="5 6" key="1">
    <citation type="submission" date="2021-05" db="EMBL/GenBank/DDBJ databases">
        <title>Phylogenetic classification of ten novel species belonging to the genus Bifidobacterium comprising B. colchicus sp. nov., B. abeli sp. nov., B. bicoloris sp. nov., B. guerezis sp. nov., B. rosaliae sp. nov., B. santillanensis sp. nov., B. argentati sp. nov., B. amazzoni sp. nov., B. pluviali sp. nov., and B. pinnaculum sp. nov.</title>
        <authorList>
            <person name="Lugli G.A."/>
            <person name="Ruiz Garcia L."/>
            <person name="Margolles A."/>
            <person name="Ventura M."/>
        </authorList>
    </citation>
    <scope>NUCLEOTIDE SEQUENCE [LARGE SCALE GENOMIC DNA]</scope>
    <source>
        <strain evidence="5 6">82T10</strain>
    </source>
</reference>
<evidence type="ECO:0000256" key="1">
    <source>
        <dbReference type="ARBA" id="ARBA00023015"/>
    </source>
</evidence>
<evidence type="ECO:0000313" key="6">
    <source>
        <dbReference type="Proteomes" id="UP000700815"/>
    </source>
</evidence>
<accession>A0ABS6WIS9</accession>
<comment type="caution">
    <text evidence="5">The sequence shown here is derived from an EMBL/GenBank/DDBJ whole genome shotgun (WGS) entry which is preliminary data.</text>
</comment>
<organism evidence="5 6">
    <name type="scientific">Bifidobacterium miconis</name>
    <dbReference type="NCBI Taxonomy" id="2834435"/>
    <lineage>
        <taxon>Bacteria</taxon>
        <taxon>Bacillati</taxon>
        <taxon>Actinomycetota</taxon>
        <taxon>Actinomycetes</taxon>
        <taxon>Bifidobacteriales</taxon>
        <taxon>Bifidobacteriaceae</taxon>
        <taxon>Bifidobacterium</taxon>
    </lineage>
</organism>
<evidence type="ECO:0000259" key="4">
    <source>
        <dbReference type="PROSITE" id="PS50932"/>
    </source>
</evidence>
<feature type="domain" description="HTH lacI-type" evidence="4">
    <location>
        <begin position="12"/>
        <end position="66"/>
    </location>
</feature>
<dbReference type="RefSeq" id="WP_219059161.1">
    <property type="nucleotide sequence ID" value="NZ_JAHBBH010000029.1"/>
</dbReference>
<dbReference type="EMBL" id="JAHBBH010000029">
    <property type="protein sequence ID" value="MBW3093141.1"/>
    <property type="molecule type" value="Genomic_DNA"/>
</dbReference>
<dbReference type="PANTHER" id="PTHR30146">
    <property type="entry name" value="LACI-RELATED TRANSCRIPTIONAL REPRESSOR"/>
    <property type="match status" value="1"/>
</dbReference>
<dbReference type="Pfam" id="PF13377">
    <property type="entry name" value="Peripla_BP_3"/>
    <property type="match status" value="1"/>
</dbReference>
<dbReference type="InterPro" id="IPR000843">
    <property type="entry name" value="HTH_LacI"/>
</dbReference>
<name>A0ABS6WIS9_9BIFI</name>
<dbReference type="CDD" id="cd01392">
    <property type="entry name" value="HTH_LacI"/>
    <property type="match status" value="1"/>
</dbReference>
<evidence type="ECO:0000256" key="3">
    <source>
        <dbReference type="ARBA" id="ARBA00023163"/>
    </source>
</evidence>
<keyword evidence="3" id="KW-0804">Transcription</keyword>
<dbReference type="InterPro" id="IPR046335">
    <property type="entry name" value="LacI/GalR-like_sensor"/>
</dbReference>
<proteinExistence type="predicted"/>
<protein>
    <submittedName>
        <fullName evidence="5">LacI family DNA-binding transcriptional regulator</fullName>
    </submittedName>
</protein>